<evidence type="ECO:0000313" key="4">
    <source>
        <dbReference type="Proteomes" id="UP000555564"/>
    </source>
</evidence>
<proteinExistence type="predicted"/>
<dbReference type="Pfam" id="PF13581">
    <property type="entry name" value="HATPase_c_2"/>
    <property type="match status" value="1"/>
</dbReference>
<name>A0A7X0IAD8_9ACTN</name>
<accession>A0A7X0IAD8</accession>
<dbReference type="EMBL" id="JACHIU010000001">
    <property type="protein sequence ID" value="MBB6471584.1"/>
    <property type="molecule type" value="Genomic_DNA"/>
</dbReference>
<dbReference type="GO" id="GO:0004674">
    <property type="term" value="F:protein serine/threonine kinase activity"/>
    <property type="evidence" value="ECO:0007669"/>
    <property type="project" value="UniProtKB-KW"/>
</dbReference>
<keyword evidence="4" id="KW-1185">Reference proteome</keyword>
<dbReference type="InterPro" id="IPR050267">
    <property type="entry name" value="Anti-sigma-factor_SerPK"/>
</dbReference>
<reference evidence="3 4" key="1">
    <citation type="submission" date="2020-08" db="EMBL/GenBank/DDBJ databases">
        <title>Sequencing the genomes of 1000 actinobacteria strains.</title>
        <authorList>
            <person name="Klenk H.-P."/>
        </authorList>
    </citation>
    <scope>NUCLEOTIDE SEQUENCE [LARGE SCALE GENOMIC DNA]</scope>
    <source>
        <strain evidence="3 4">DSM 44936</strain>
    </source>
</reference>
<feature type="domain" description="Histidine kinase/HSP90-like ATPase" evidence="2">
    <location>
        <begin position="39"/>
        <end position="150"/>
    </location>
</feature>
<dbReference type="PANTHER" id="PTHR35526:SF3">
    <property type="entry name" value="ANTI-SIGMA-F FACTOR RSBW"/>
    <property type="match status" value="1"/>
</dbReference>
<dbReference type="Gene3D" id="3.30.565.10">
    <property type="entry name" value="Histidine kinase-like ATPase, C-terminal domain"/>
    <property type="match status" value="1"/>
</dbReference>
<keyword evidence="1" id="KW-0723">Serine/threonine-protein kinase</keyword>
<dbReference type="PANTHER" id="PTHR35526">
    <property type="entry name" value="ANTI-SIGMA-F FACTOR RSBW-RELATED"/>
    <property type="match status" value="1"/>
</dbReference>
<comment type="caution">
    <text evidence="3">The sequence shown here is derived from an EMBL/GenBank/DDBJ whole genome shotgun (WGS) entry which is preliminary data.</text>
</comment>
<evidence type="ECO:0000313" key="3">
    <source>
        <dbReference type="EMBL" id="MBB6471584.1"/>
    </source>
</evidence>
<sequence>MRNGVKMSNIEEYASFARLGFYPSTRTNGFAVHMNVCAENLSAVRKMIKEVLAVLGVDGETVESARLVASELVGNAVRACGHWAPVIVEVEVGGAGVWVRVHDPDPVRLPVRAGTSADDPEVESGRGLWLLDALTPGWDVAVTPIGKQVRCLLPREGSLPLACAAGTEGTDA</sequence>
<gene>
    <name evidence="3" type="ORF">BJ992_001015</name>
</gene>
<organism evidence="3 4">
    <name type="scientific">Sphaerisporangium rubeum</name>
    <dbReference type="NCBI Taxonomy" id="321317"/>
    <lineage>
        <taxon>Bacteria</taxon>
        <taxon>Bacillati</taxon>
        <taxon>Actinomycetota</taxon>
        <taxon>Actinomycetes</taxon>
        <taxon>Streptosporangiales</taxon>
        <taxon>Streptosporangiaceae</taxon>
        <taxon>Sphaerisporangium</taxon>
    </lineage>
</organism>
<keyword evidence="1" id="KW-0418">Kinase</keyword>
<dbReference type="Proteomes" id="UP000555564">
    <property type="component" value="Unassembled WGS sequence"/>
</dbReference>
<dbReference type="InterPro" id="IPR003594">
    <property type="entry name" value="HATPase_dom"/>
</dbReference>
<dbReference type="RefSeq" id="WP_184978769.1">
    <property type="nucleotide sequence ID" value="NZ_BAAALO010000055.1"/>
</dbReference>
<dbReference type="CDD" id="cd16936">
    <property type="entry name" value="HATPase_RsbW-like"/>
    <property type="match status" value="1"/>
</dbReference>
<dbReference type="SUPFAM" id="SSF55874">
    <property type="entry name" value="ATPase domain of HSP90 chaperone/DNA topoisomerase II/histidine kinase"/>
    <property type="match status" value="1"/>
</dbReference>
<evidence type="ECO:0000259" key="2">
    <source>
        <dbReference type="Pfam" id="PF13581"/>
    </source>
</evidence>
<evidence type="ECO:0000256" key="1">
    <source>
        <dbReference type="ARBA" id="ARBA00022527"/>
    </source>
</evidence>
<keyword evidence="1" id="KW-0808">Transferase</keyword>
<dbReference type="InterPro" id="IPR036890">
    <property type="entry name" value="HATPase_C_sf"/>
</dbReference>
<dbReference type="AlphaFoldDB" id="A0A7X0IAD8"/>
<protein>
    <submittedName>
        <fullName evidence="3">Anti-sigma regulatory factor (Ser/Thr protein kinase)</fullName>
    </submittedName>
</protein>